<sequence length="53" mass="5874">MTNDATKKYVERLKGTSINCLCPLAYICCVPNPGNGTTITLRFAPYSYMPQIT</sequence>
<proteinExistence type="predicted"/>
<dbReference type="AlphaFoldDB" id="A0A3B0XDQ0"/>
<dbReference type="EMBL" id="UOFG01000257">
    <property type="protein sequence ID" value="VAW65781.1"/>
    <property type="molecule type" value="Genomic_DNA"/>
</dbReference>
<organism evidence="1">
    <name type="scientific">hydrothermal vent metagenome</name>
    <dbReference type="NCBI Taxonomy" id="652676"/>
    <lineage>
        <taxon>unclassified sequences</taxon>
        <taxon>metagenomes</taxon>
        <taxon>ecological metagenomes</taxon>
    </lineage>
</organism>
<name>A0A3B0XDQ0_9ZZZZ</name>
<accession>A0A3B0XDQ0</accession>
<protein>
    <submittedName>
        <fullName evidence="1">Uncharacterized protein</fullName>
    </submittedName>
</protein>
<reference evidence="1" key="1">
    <citation type="submission" date="2018-06" db="EMBL/GenBank/DDBJ databases">
        <authorList>
            <person name="Zhirakovskaya E."/>
        </authorList>
    </citation>
    <scope>NUCLEOTIDE SEQUENCE</scope>
</reference>
<gene>
    <name evidence="1" type="ORF">MNBD_GAMMA11-1791</name>
</gene>
<evidence type="ECO:0000313" key="1">
    <source>
        <dbReference type="EMBL" id="VAW65781.1"/>
    </source>
</evidence>